<dbReference type="InterPro" id="IPR012939">
    <property type="entry name" value="Glyco_hydro_92"/>
</dbReference>
<evidence type="ECO:0000259" key="5">
    <source>
        <dbReference type="Pfam" id="PF07971"/>
    </source>
</evidence>
<protein>
    <submittedName>
        <fullName evidence="7">Glycoside hydrolase family 92 protein</fullName>
    </submittedName>
</protein>
<gene>
    <name evidence="7" type="ORF">FF125_13105</name>
</gene>
<evidence type="ECO:0000259" key="6">
    <source>
        <dbReference type="Pfam" id="PF17678"/>
    </source>
</evidence>
<dbReference type="PROSITE" id="PS51257">
    <property type="entry name" value="PROKAR_LIPOPROTEIN"/>
    <property type="match status" value="1"/>
</dbReference>
<evidence type="ECO:0000256" key="4">
    <source>
        <dbReference type="SAM" id="SignalP"/>
    </source>
</evidence>
<dbReference type="GO" id="GO:0030246">
    <property type="term" value="F:carbohydrate binding"/>
    <property type="evidence" value="ECO:0007669"/>
    <property type="project" value="InterPro"/>
</dbReference>
<evidence type="ECO:0000313" key="7">
    <source>
        <dbReference type="EMBL" id="QCX39329.1"/>
    </source>
</evidence>
<keyword evidence="8" id="KW-1185">Reference proteome</keyword>
<dbReference type="FunFam" id="3.30.2080.10:FF:000001">
    <property type="entry name" value="Alpha-1,2-mannosidase subfamily"/>
    <property type="match status" value="1"/>
</dbReference>
<dbReference type="Gene3D" id="2.70.98.10">
    <property type="match status" value="1"/>
</dbReference>
<comment type="subunit">
    <text evidence="2">Monomer.</text>
</comment>
<feature type="domain" description="Glycosyl hydrolase family 92" evidence="5">
    <location>
        <begin position="276"/>
        <end position="740"/>
    </location>
</feature>
<dbReference type="PANTHER" id="PTHR12143">
    <property type="entry name" value="PEPTIDE N-GLYCANASE PNGASE -RELATED"/>
    <property type="match status" value="1"/>
</dbReference>
<organism evidence="7 8">
    <name type="scientific">Aureibaculum algae</name>
    <dbReference type="NCBI Taxonomy" id="2584122"/>
    <lineage>
        <taxon>Bacteria</taxon>
        <taxon>Pseudomonadati</taxon>
        <taxon>Bacteroidota</taxon>
        <taxon>Flavobacteriia</taxon>
        <taxon>Flavobacteriales</taxon>
        <taxon>Flavobacteriaceae</taxon>
        <taxon>Aureibaculum</taxon>
    </lineage>
</organism>
<dbReference type="PANTHER" id="PTHR12143:SF39">
    <property type="entry name" value="SECRETED PROTEIN"/>
    <property type="match status" value="1"/>
</dbReference>
<accession>A0A5B7TQV9</accession>
<evidence type="ECO:0000256" key="3">
    <source>
        <dbReference type="ARBA" id="ARBA00022837"/>
    </source>
</evidence>
<dbReference type="Proteomes" id="UP000306229">
    <property type="component" value="Chromosome"/>
</dbReference>
<keyword evidence="4" id="KW-0732">Signal</keyword>
<dbReference type="RefSeq" id="WP_138950188.1">
    <property type="nucleotide sequence ID" value="NZ_CP040749.1"/>
</dbReference>
<feature type="chain" id="PRO_5022861233" evidence="4">
    <location>
        <begin position="21"/>
        <end position="750"/>
    </location>
</feature>
<evidence type="ECO:0000256" key="1">
    <source>
        <dbReference type="ARBA" id="ARBA00001913"/>
    </source>
</evidence>
<dbReference type="Gene3D" id="1.20.1610.10">
    <property type="entry name" value="alpha-1,2-mannosidases domains"/>
    <property type="match status" value="1"/>
</dbReference>
<dbReference type="Gene3D" id="1.20.1050.60">
    <property type="entry name" value="alpha-1,2-mannosidase"/>
    <property type="match status" value="1"/>
</dbReference>
<evidence type="ECO:0000313" key="8">
    <source>
        <dbReference type="Proteomes" id="UP000306229"/>
    </source>
</evidence>
<reference evidence="7 8" key="1">
    <citation type="submission" date="2019-05" db="EMBL/GenBank/DDBJ databases">
        <title>Algicella ahnfeltiae gen. nov., sp. nov., a novel marine bacterium of the family Flavobacteriaceae isolated from a red alga.</title>
        <authorList>
            <person name="Nedashkovskaya O.I."/>
            <person name="Kukhlevskiy A.D."/>
            <person name="Kim S.-G."/>
            <person name="Zhukova N.V."/>
            <person name="Mikhailov V.V."/>
        </authorList>
    </citation>
    <scope>NUCLEOTIDE SEQUENCE [LARGE SCALE GENOMIC DNA]</scope>
    <source>
        <strain evidence="7 8">10Alg115</strain>
    </source>
</reference>
<dbReference type="SUPFAM" id="SSF48208">
    <property type="entry name" value="Six-hairpin glycosidases"/>
    <property type="match status" value="1"/>
</dbReference>
<comment type="cofactor">
    <cofactor evidence="1">
        <name>Ca(2+)</name>
        <dbReference type="ChEBI" id="CHEBI:29108"/>
    </cofactor>
</comment>
<dbReference type="NCBIfam" id="TIGR01180">
    <property type="entry name" value="aman2_put"/>
    <property type="match status" value="1"/>
</dbReference>
<dbReference type="Pfam" id="PF07971">
    <property type="entry name" value="Glyco_hydro_92"/>
    <property type="match status" value="1"/>
</dbReference>
<keyword evidence="7" id="KW-0378">Hydrolase</keyword>
<dbReference type="InterPro" id="IPR050883">
    <property type="entry name" value="PNGase"/>
</dbReference>
<evidence type="ECO:0000256" key="2">
    <source>
        <dbReference type="ARBA" id="ARBA00011245"/>
    </source>
</evidence>
<dbReference type="InterPro" id="IPR041371">
    <property type="entry name" value="GH92_N"/>
</dbReference>
<dbReference type="GO" id="GO:0005975">
    <property type="term" value="P:carbohydrate metabolic process"/>
    <property type="evidence" value="ECO:0007669"/>
    <property type="project" value="InterPro"/>
</dbReference>
<dbReference type="GO" id="GO:0005829">
    <property type="term" value="C:cytosol"/>
    <property type="evidence" value="ECO:0007669"/>
    <property type="project" value="TreeGrafter"/>
</dbReference>
<dbReference type="InterPro" id="IPR005887">
    <property type="entry name" value="GH92_a_mannosidase_put"/>
</dbReference>
<dbReference type="InterPro" id="IPR008928">
    <property type="entry name" value="6-hairpin_glycosidase_sf"/>
</dbReference>
<dbReference type="Gene3D" id="3.30.2080.10">
    <property type="entry name" value="GH92 mannosidase domain"/>
    <property type="match status" value="1"/>
</dbReference>
<dbReference type="GO" id="GO:0006516">
    <property type="term" value="P:glycoprotein catabolic process"/>
    <property type="evidence" value="ECO:0007669"/>
    <property type="project" value="TreeGrafter"/>
</dbReference>
<feature type="domain" description="Glycosyl hydrolase family 92 N-terminal" evidence="6">
    <location>
        <begin position="36"/>
        <end position="270"/>
    </location>
</feature>
<dbReference type="InterPro" id="IPR014718">
    <property type="entry name" value="GH-type_carb-bd"/>
</dbReference>
<dbReference type="AlphaFoldDB" id="A0A5B7TQV9"/>
<feature type="signal peptide" evidence="4">
    <location>
        <begin position="1"/>
        <end position="20"/>
    </location>
</feature>
<sequence>MKHFKIILLFLMVFAFFSCNNEKDIKKTKSELLTSYVDPFIGTGGHGHTYPGATAPFGMVQPSPDNGTLGWDWCSGYHITDTIISGFSQLHLSGTGIGDLVDVLLMPTNKEVDLSMFGKKKDSLPYKSSFSHDNEMASPGYYSVRLNDPKIKVELTANDYVAFHKYTFENKITPSFIIDLGFAINWDKPTSSSVSLADNTRITGTRFSTGWAKNQKVFFVIETSEPIKASKFVKDGVILSDVNSSEGIKTGGQFFFDKSVNEVEIKIALSSVSLTNAIENLEKKGSAIDFDKAKVQIGEIWNKALSKIQIKTERDSLKTIFYSALYHTQVAPVLYSDVNGDFRLQNDSIAKASSYKAYSTLSLWDVFRAETPLLSIIDTQTLNDMIQSMLAYYDVNGALPVWVLSGNETGTMPGYHSISVISDAYLKGIRNYDVDKAYEAMKKTMMSDANGLNYYKKYGYIPFDKLDQSVSISLNYAYNDYCVAQIAKDLGKDDDYNYFLNRSKAYKNFYDSKSGFLRGKSSNKVDFHEPFDPKMSNHIKDTDYTEGNAWQHSWNVMHDAEGLIELHGGNDAFAKMTDQLFVESSELVGHNVSADITGLIGQYAHGNEPSHHIAYMFNKAKQPWRTQYWVRKILDTQYSTLPNGLSGNEDAGQMSAWYVMSSLGIYPMNPASGQYEIGSPVFDEAIIKTSNNTEFKIVAVNNSDKNFYIKSAKLNDKELNRTYITHKELVAGGILELEMSAEPNKNWPKN</sequence>
<dbReference type="Pfam" id="PF17678">
    <property type="entry name" value="Glyco_hydro_92N"/>
    <property type="match status" value="1"/>
</dbReference>
<proteinExistence type="predicted"/>
<keyword evidence="3" id="KW-0106">Calcium</keyword>
<dbReference type="GO" id="GO:0000224">
    <property type="term" value="F:peptide-N4-(N-acetyl-beta-glucosaminyl)asparagine amidase activity"/>
    <property type="evidence" value="ECO:0007669"/>
    <property type="project" value="TreeGrafter"/>
</dbReference>
<dbReference type="OrthoDB" id="9804511at2"/>
<dbReference type="KEGG" id="fbe:FF125_13105"/>
<name>A0A5B7TQV9_9FLAO</name>
<dbReference type="EMBL" id="CP040749">
    <property type="protein sequence ID" value="QCX39329.1"/>
    <property type="molecule type" value="Genomic_DNA"/>
</dbReference>